<keyword evidence="1" id="KW-0812">Transmembrane</keyword>
<sequence length="325" mass="35146">MTDQAELSRAEAEAAEWFERLRRPAVTTRALRDFHAWKRSEVNAAAFRRVEAGWRATGALVGDPEVQAAAREVLARRPLRRRRDWRQILAPVAAGGALGLVLLGAWVDRALIPAYRTGVGEQRLVVLEDGSRVRLNTDSAVRVAYWGDARRVFLRRGQAFFEVAHDPARPFRVDAGEAEVRALGTRFDVRREADGVAVTLLEGRVRVEDDRGEAADLEPRQQLRVTDAGLGRVRPAAPEAASWTTGRLVFHDAPLAAAIAEANRYSARKVELVGAPRLAAEPVSGVFDAGDVEAFAAAVAEAYGLRRTAGPAGAIRLAPAAGAAG</sequence>
<dbReference type="Gene3D" id="2.60.120.1440">
    <property type="match status" value="1"/>
</dbReference>
<feature type="transmembrane region" description="Helical" evidence="1">
    <location>
        <begin position="88"/>
        <end position="107"/>
    </location>
</feature>
<dbReference type="GO" id="GO:0016989">
    <property type="term" value="F:sigma factor antagonist activity"/>
    <property type="evidence" value="ECO:0007669"/>
    <property type="project" value="TreeGrafter"/>
</dbReference>
<dbReference type="OrthoDB" id="9798846at2"/>
<dbReference type="KEGG" id="pzu:PHZ_c2172"/>
<evidence type="ECO:0000259" key="2">
    <source>
        <dbReference type="Pfam" id="PF04773"/>
    </source>
</evidence>
<dbReference type="HOGENOM" id="CLU_050192_0_2_5"/>
<dbReference type="EMBL" id="CP000747">
    <property type="protein sequence ID" value="ACG78583.1"/>
    <property type="molecule type" value="Genomic_DNA"/>
</dbReference>
<accession>B4REQ7</accession>
<evidence type="ECO:0000313" key="4">
    <source>
        <dbReference type="Proteomes" id="UP000001868"/>
    </source>
</evidence>
<keyword evidence="1" id="KW-1133">Transmembrane helix</keyword>
<dbReference type="PIRSF" id="PIRSF018266">
    <property type="entry name" value="FecR"/>
    <property type="match status" value="1"/>
</dbReference>
<evidence type="ECO:0000256" key="1">
    <source>
        <dbReference type="SAM" id="Phobius"/>
    </source>
</evidence>
<feature type="domain" description="FecR protein" evidence="2">
    <location>
        <begin position="115"/>
        <end position="206"/>
    </location>
</feature>
<dbReference type="PANTHER" id="PTHR30273">
    <property type="entry name" value="PERIPLASMIC SIGNAL SENSOR AND SIGMA FACTOR ACTIVATOR FECR-RELATED"/>
    <property type="match status" value="1"/>
</dbReference>
<proteinExistence type="predicted"/>
<dbReference type="InterPro" id="IPR012373">
    <property type="entry name" value="Ferrdict_sens_TM"/>
</dbReference>
<dbReference type="InterPro" id="IPR006860">
    <property type="entry name" value="FecR"/>
</dbReference>
<dbReference type="RefSeq" id="WP_012522724.1">
    <property type="nucleotide sequence ID" value="NC_011144.1"/>
</dbReference>
<keyword evidence="4" id="KW-1185">Reference proteome</keyword>
<dbReference type="Proteomes" id="UP000001868">
    <property type="component" value="Chromosome"/>
</dbReference>
<keyword evidence="1" id="KW-0472">Membrane</keyword>
<gene>
    <name evidence="3" type="ordered locus">PHZ_c2172</name>
</gene>
<dbReference type="STRING" id="450851.PHZ_c2172"/>
<reference evidence="3 4" key="1">
    <citation type="journal article" date="2008" name="BMC Genomics">
        <title>Complete genome of Phenylobacterium zucineum - a novel facultative intracellular bacterium isolated from human erythroleukemia cell line K562.</title>
        <authorList>
            <person name="Luo Y."/>
            <person name="Xu X."/>
            <person name="Ding Z."/>
            <person name="Liu Z."/>
            <person name="Zhang B."/>
            <person name="Yan Z."/>
            <person name="Sun J."/>
            <person name="Hu S."/>
            <person name="Hu X."/>
        </authorList>
    </citation>
    <scope>NUCLEOTIDE SEQUENCE [LARGE SCALE GENOMIC DNA]</scope>
    <source>
        <strain evidence="3 4">HLK1</strain>
    </source>
</reference>
<name>B4REQ7_PHEZH</name>
<protein>
    <submittedName>
        <fullName evidence="3">Probable FecR, iron siderophore sensor protein</fullName>
    </submittedName>
</protein>
<organism evidence="3 4">
    <name type="scientific">Phenylobacterium zucineum (strain HLK1)</name>
    <dbReference type="NCBI Taxonomy" id="450851"/>
    <lineage>
        <taxon>Bacteria</taxon>
        <taxon>Pseudomonadati</taxon>
        <taxon>Pseudomonadota</taxon>
        <taxon>Alphaproteobacteria</taxon>
        <taxon>Caulobacterales</taxon>
        <taxon>Caulobacteraceae</taxon>
        <taxon>Phenylobacterium</taxon>
    </lineage>
</organism>
<dbReference type="AlphaFoldDB" id="B4REQ7"/>
<dbReference type="eggNOG" id="COG3712">
    <property type="taxonomic scope" value="Bacteria"/>
</dbReference>
<dbReference type="PANTHER" id="PTHR30273:SF2">
    <property type="entry name" value="PROTEIN FECR"/>
    <property type="match status" value="1"/>
</dbReference>
<dbReference type="Pfam" id="PF04773">
    <property type="entry name" value="FecR"/>
    <property type="match status" value="1"/>
</dbReference>
<evidence type="ECO:0000313" key="3">
    <source>
        <dbReference type="EMBL" id="ACG78583.1"/>
    </source>
</evidence>